<name>A7SGA2_NEMVE</name>
<organism evidence="2 3">
    <name type="scientific">Nematostella vectensis</name>
    <name type="common">Starlet sea anemone</name>
    <dbReference type="NCBI Taxonomy" id="45351"/>
    <lineage>
        <taxon>Eukaryota</taxon>
        <taxon>Metazoa</taxon>
        <taxon>Cnidaria</taxon>
        <taxon>Anthozoa</taxon>
        <taxon>Hexacorallia</taxon>
        <taxon>Actiniaria</taxon>
        <taxon>Edwardsiidae</taxon>
        <taxon>Nematostella</taxon>
    </lineage>
</organism>
<keyword evidence="3" id="KW-1185">Reference proteome</keyword>
<reference evidence="2 3" key="1">
    <citation type="journal article" date="2007" name="Science">
        <title>Sea anemone genome reveals ancestral eumetazoan gene repertoire and genomic organization.</title>
        <authorList>
            <person name="Putnam N.H."/>
            <person name="Srivastava M."/>
            <person name="Hellsten U."/>
            <person name="Dirks B."/>
            <person name="Chapman J."/>
            <person name="Salamov A."/>
            <person name="Terry A."/>
            <person name="Shapiro H."/>
            <person name="Lindquist E."/>
            <person name="Kapitonov V.V."/>
            <person name="Jurka J."/>
            <person name="Genikhovich G."/>
            <person name="Grigoriev I.V."/>
            <person name="Lucas S.M."/>
            <person name="Steele R.E."/>
            <person name="Finnerty J.R."/>
            <person name="Technau U."/>
            <person name="Martindale M.Q."/>
            <person name="Rokhsar D.S."/>
        </authorList>
    </citation>
    <scope>NUCLEOTIDE SEQUENCE [LARGE SCALE GENOMIC DNA]</scope>
    <source>
        <strain evidence="3">CH2 X CH6</strain>
    </source>
</reference>
<protein>
    <submittedName>
        <fullName evidence="2">Uncharacterized protein</fullName>
    </submittedName>
</protein>
<gene>
    <name evidence="2" type="ORF">NEMVEDRAFT_v1g211835</name>
</gene>
<evidence type="ECO:0000313" key="2">
    <source>
        <dbReference type="EMBL" id="EDO37302.1"/>
    </source>
</evidence>
<dbReference type="PhylomeDB" id="A7SGA2"/>
<dbReference type="eggNOG" id="ENOG502QRCW">
    <property type="taxonomic scope" value="Eukaryota"/>
</dbReference>
<evidence type="ECO:0000256" key="1">
    <source>
        <dbReference type="SAM" id="MobiDB-lite"/>
    </source>
</evidence>
<dbReference type="Proteomes" id="UP000001593">
    <property type="component" value="Unassembled WGS sequence"/>
</dbReference>
<feature type="region of interest" description="Disordered" evidence="1">
    <location>
        <begin position="1"/>
        <end position="26"/>
    </location>
</feature>
<feature type="region of interest" description="Disordered" evidence="1">
    <location>
        <begin position="207"/>
        <end position="279"/>
    </location>
</feature>
<dbReference type="HOGENOM" id="CLU_999557_0_0_1"/>
<dbReference type="AlphaFoldDB" id="A7SGA2"/>
<accession>A7SGA2</accession>
<sequence>KKIPALEPTPPSGQRPEALESGGPGDEDSTFITQGVLTGGTVFSCSVLDVLLLSVGSGGMVLTQCSLARCSRCLLLSLGFGGMVLTQSSLARCSRCFFTNSWFWWYCTYPEFPCALIDIKSCTRAQYRRDAQTVYHNRMLAAHAGQADYPRVRTFKSSDTSTNNVFEDLREAEKWSGMEGKVDVGDLTWEQRERVLRLLFAKMNGQKDRKKKKIPALEPTPSSGQRPEALESGGPGDEDSTFITLGVLTGGTGNQQKGALEPTPPALPPSGNRVAGLVS</sequence>
<dbReference type="STRING" id="45351.A7SGA2"/>
<dbReference type="InParanoid" id="A7SGA2"/>
<proteinExistence type="predicted"/>
<feature type="non-terminal residue" evidence="2">
    <location>
        <position position="279"/>
    </location>
</feature>
<evidence type="ECO:0000313" key="3">
    <source>
        <dbReference type="Proteomes" id="UP000001593"/>
    </source>
</evidence>
<dbReference type="EMBL" id="DS469650">
    <property type="protein sequence ID" value="EDO37302.1"/>
    <property type="molecule type" value="Genomic_DNA"/>
</dbReference>